<protein>
    <submittedName>
        <fullName evidence="1">Uncharacterized protein</fullName>
    </submittedName>
</protein>
<name>A0ABU4VKG0_9ACTN</name>
<reference evidence="1 2" key="1">
    <citation type="submission" date="2023-11" db="EMBL/GenBank/DDBJ databases">
        <authorList>
            <person name="Xu M."/>
            <person name="Jiang T."/>
        </authorList>
    </citation>
    <scope>NUCLEOTIDE SEQUENCE [LARGE SCALE GENOMIC DNA]</scope>
    <source>
        <strain evidence="1 2">SD</strain>
    </source>
</reference>
<evidence type="ECO:0000313" key="1">
    <source>
        <dbReference type="EMBL" id="MDX8152336.1"/>
    </source>
</evidence>
<dbReference type="RefSeq" id="WP_319954490.1">
    <property type="nucleotide sequence ID" value="NZ_JAXAVX010000005.1"/>
</dbReference>
<sequence>MTSGDSVVLLHDGPRVWLSQGDDGCLRAFRRPLPHADDPTDPDDDWERVFWFLPDEILIPVRATWAVAVLEAGSGGRPVRVSSFHTELPSAVPRAGGPLGRVVEARLGRVREYAAEGRVGDPETLVALFAVAHDRATGGRLSGS</sequence>
<dbReference type="Proteomes" id="UP001277761">
    <property type="component" value="Unassembled WGS sequence"/>
</dbReference>
<comment type="caution">
    <text evidence="1">The sequence shown here is derived from an EMBL/GenBank/DDBJ whole genome shotgun (WGS) entry which is preliminary data.</text>
</comment>
<evidence type="ECO:0000313" key="2">
    <source>
        <dbReference type="Proteomes" id="UP001277761"/>
    </source>
</evidence>
<gene>
    <name evidence="1" type="ORF">SK069_12070</name>
</gene>
<dbReference type="EMBL" id="JAXAVX010000005">
    <property type="protein sequence ID" value="MDX8152336.1"/>
    <property type="molecule type" value="Genomic_DNA"/>
</dbReference>
<proteinExistence type="predicted"/>
<accession>A0ABU4VKG0</accession>
<keyword evidence="2" id="KW-1185">Reference proteome</keyword>
<organism evidence="1 2">
    <name type="scientific">Patulibacter brassicae</name>
    <dbReference type="NCBI Taxonomy" id="1705717"/>
    <lineage>
        <taxon>Bacteria</taxon>
        <taxon>Bacillati</taxon>
        <taxon>Actinomycetota</taxon>
        <taxon>Thermoleophilia</taxon>
        <taxon>Solirubrobacterales</taxon>
        <taxon>Patulibacteraceae</taxon>
        <taxon>Patulibacter</taxon>
    </lineage>
</organism>